<evidence type="ECO:0000313" key="5">
    <source>
        <dbReference type="Proteomes" id="UP000318307"/>
    </source>
</evidence>
<keyword evidence="1" id="KW-0472">Membrane</keyword>
<dbReference type="InterPro" id="IPR042095">
    <property type="entry name" value="SUMF_sf"/>
</dbReference>
<evidence type="ECO:0000256" key="1">
    <source>
        <dbReference type="SAM" id="Phobius"/>
    </source>
</evidence>
<dbReference type="Gene3D" id="3.90.1580.10">
    <property type="entry name" value="paralog of FGE (formylglycine-generating enzyme)"/>
    <property type="match status" value="1"/>
</dbReference>
<dbReference type="Proteomes" id="UP000318307">
    <property type="component" value="Unassembled WGS sequence"/>
</dbReference>
<comment type="caution">
    <text evidence="4">The sequence shown here is derived from an EMBL/GenBank/DDBJ whole genome shotgun (WGS) entry which is preliminary data.</text>
</comment>
<proteinExistence type="predicted"/>
<dbReference type="RefSeq" id="WP_144682854.1">
    <property type="nucleotide sequence ID" value="NZ_VLLC01000005.1"/>
</dbReference>
<dbReference type="Pfam" id="PF03781">
    <property type="entry name" value="FGE-sulfatase"/>
    <property type="match status" value="1"/>
</dbReference>
<dbReference type="InterPro" id="IPR013229">
    <property type="entry name" value="PEGA"/>
</dbReference>
<dbReference type="SUPFAM" id="SSF56436">
    <property type="entry name" value="C-type lectin-like"/>
    <property type="match status" value="1"/>
</dbReference>
<name>A0A562S0Y0_9BACT</name>
<dbReference type="Gene3D" id="3.40.50.1460">
    <property type="match status" value="1"/>
</dbReference>
<dbReference type="Pfam" id="PF08308">
    <property type="entry name" value="PEGA"/>
    <property type="match status" value="2"/>
</dbReference>
<organism evidence="4 5">
    <name type="scientific">Desulfobotulus alkaliphilus</name>
    <dbReference type="NCBI Taxonomy" id="622671"/>
    <lineage>
        <taxon>Bacteria</taxon>
        <taxon>Pseudomonadati</taxon>
        <taxon>Thermodesulfobacteriota</taxon>
        <taxon>Desulfobacteria</taxon>
        <taxon>Desulfobacterales</taxon>
        <taxon>Desulfobacteraceae</taxon>
        <taxon>Desulfobotulus</taxon>
    </lineage>
</organism>
<keyword evidence="5" id="KW-1185">Reference proteome</keyword>
<evidence type="ECO:0000259" key="2">
    <source>
        <dbReference type="Pfam" id="PF03781"/>
    </source>
</evidence>
<gene>
    <name evidence="4" type="ORF">LZ24_00949</name>
</gene>
<dbReference type="PANTHER" id="PTHR23150:SF19">
    <property type="entry name" value="FORMYLGLYCINE-GENERATING ENZYME"/>
    <property type="match status" value="1"/>
</dbReference>
<dbReference type="InterPro" id="IPR016187">
    <property type="entry name" value="CTDL_fold"/>
</dbReference>
<evidence type="ECO:0000313" key="4">
    <source>
        <dbReference type="EMBL" id="TWI74346.1"/>
    </source>
</evidence>
<dbReference type="PANTHER" id="PTHR23150">
    <property type="entry name" value="SULFATASE MODIFYING FACTOR 1, 2"/>
    <property type="match status" value="1"/>
</dbReference>
<dbReference type="EMBL" id="VLLC01000005">
    <property type="protein sequence ID" value="TWI74346.1"/>
    <property type="molecule type" value="Genomic_DNA"/>
</dbReference>
<feature type="transmembrane region" description="Helical" evidence="1">
    <location>
        <begin position="7"/>
        <end position="27"/>
    </location>
</feature>
<dbReference type="InterPro" id="IPR051043">
    <property type="entry name" value="Sulfatase_Mod_Factor_Kinase"/>
</dbReference>
<feature type="domain" description="Sulfatase-modifying factor enzyme-like" evidence="2">
    <location>
        <begin position="433"/>
        <end position="689"/>
    </location>
</feature>
<dbReference type="AlphaFoldDB" id="A0A562S0Y0"/>
<keyword evidence="1" id="KW-1133">Transmembrane helix</keyword>
<sequence length="692" mass="77216">MKPTPSYCSIITGILAFLCLWMVTLNITAVAGQNRALVIGIDAYQDQTISFPATAKEDARALAGFLEKHLGFQVTLLLGKAADRAAMLKALQSLSENAEPEDTLLIYFSGAAEVESLYGYGWWLGSDAIKGNLQSYLEVRTIQRILRNTGARNVLLISDAPFPDAAIGSPVAESRMLETAENQQGFSHAVLYKSRNETDPPETGGKNGLLVSALMRSLSLTENQLTGIKLFSALLSKTHESGAVFEYRSLKTGRDFSKDFVFTLPVKEKHVSKPVLVKEEPKAQLSIASNADGTMIRINGQEQGSAPLERLVLEAGRYRIEARAAGYENITEEFRLAPGEEKRLELTLAIRKPEKGRLVIRVSPENASIQFKTQKLSYSPDMTLAPGSYSLRVEAPLYQPVLRDIHIKSGEKTEEEFFLTLKPSYENSLAMRFIPIEAGVFEMGSPEDEVRRNPDEKRISVEITEPFMMQVHEVTVGQWRRFVEDTGYKSEAETGAGAHALESGFRWVLDRHYNWRNPGYKVTDELPVSAVSYNDVQNYILWLREKEGLYYDLPTEAEWEYAARAGSSTAYAYGNCLSDDQANFAANSFRAGCAVGAFRQKPLPTGSLQPNNWGLKDMQGNMWEWCRDWYGKYPGNHNALIQNPFGPETGERRVLRGGGWDTDMDSIRVANRYSMPPSAAYANIGFRLVIRP</sequence>
<feature type="domain" description="PEGA" evidence="3">
    <location>
        <begin position="284"/>
        <end position="349"/>
    </location>
</feature>
<dbReference type="InterPro" id="IPR005532">
    <property type="entry name" value="SUMF_dom"/>
</dbReference>
<reference evidence="4 5" key="1">
    <citation type="submission" date="2019-07" db="EMBL/GenBank/DDBJ databases">
        <title>Genome sequencing of 100 strains of the haloalkaliphilic chemolithoautotrophic sulfur-oxidizing bacterium Thioalkalivibrio.</title>
        <authorList>
            <person name="Muyzer G."/>
        </authorList>
    </citation>
    <scope>NUCLEOTIDE SEQUENCE [LARGE SCALE GENOMIC DNA]</scope>
    <source>
        <strain evidence="4 5">ASO4-4</strain>
    </source>
</reference>
<feature type="domain" description="PEGA" evidence="3">
    <location>
        <begin position="356"/>
        <end position="414"/>
    </location>
</feature>
<dbReference type="OrthoDB" id="9768004at2"/>
<accession>A0A562S0Y0</accession>
<dbReference type="GO" id="GO:0120147">
    <property type="term" value="F:formylglycine-generating oxidase activity"/>
    <property type="evidence" value="ECO:0007669"/>
    <property type="project" value="TreeGrafter"/>
</dbReference>
<protein>
    <submittedName>
        <fullName evidence="4">Formylglycine-generating enzyme required for sulfatase activity</fullName>
    </submittedName>
</protein>
<keyword evidence="1" id="KW-0812">Transmembrane</keyword>
<evidence type="ECO:0000259" key="3">
    <source>
        <dbReference type="Pfam" id="PF08308"/>
    </source>
</evidence>